<dbReference type="GO" id="GO:0004930">
    <property type="term" value="F:G protein-coupled receptor activity"/>
    <property type="evidence" value="ECO:0007669"/>
    <property type="project" value="UniProtKB-KW"/>
</dbReference>
<dbReference type="GO" id="GO:0005886">
    <property type="term" value="C:plasma membrane"/>
    <property type="evidence" value="ECO:0007669"/>
    <property type="project" value="TreeGrafter"/>
</dbReference>
<dbReference type="PROSITE" id="PS00237">
    <property type="entry name" value="G_PROTEIN_RECEP_F1_1"/>
    <property type="match status" value="1"/>
</dbReference>
<comment type="caution">
    <text evidence="10">The sequence shown here is derived from an EMBL/GenBank/DDBJ whole genome shotgun (WGS) entry which is preliminary data.</text>
</comment>
<accession>A0A8S3ZFT6</accession>
<evidence type="ECO:0000256" key="7">
    <source>
        <dbReference type="ARBA" id="ARBA00023224"/>
    </source>
</evidence>
<feature type="transmembrane region" description="Helical" evidence="8">
    <location>
        <begin position="338"/>
        <end position="365"/>
    </location>
</feature>
<dbReference type="InterPro" id="IPR000276">
    <property type="entry name" value="GPCR_Rhodpsn"/>
</dbReference>
<feature type="transmembrane region" description="Helical" evidence="8">
    <location>
        <begin position="303"/>
        <end position="326"/>
    </location>
</feature>
<organism evidence="10 11">
    <name type="scientific">Candidula unifasciata</name>
    <dbReference type="NCBI Taxonomy" id="100452"/>
    <lineage>
        <taxon>Eukaryota</taxon>
        <taxon>Metazoa</taxon>
        <taxon>Spiralia</taxon>
        <taxon>Lophotrochozoa</taxon>
        <taxon>Mollusca</taxon>
        <taxon>Gastropoda</taxon>
        <taxon>Heterobranchia</taxon>
        <taxon>Euthyneura</taxon>
        <taxon>Panpulmonata</taxon>
        <taxon>Eupulmonata</taxon>
        <taxon>Stylommatophora</taxon>
        <taxon>Helicina</taxon>
        <taxon>Helicoidea</taxon>
        <taxon>Geomitridae</taxon>
        <taxon>Candidula</taxon>
    </lineage>
</organism>
<dbReference type="Proteomes" id="UP000678393">
    <property type="component" value="Unassembled WGS sequence"/>
</dbReference>
<keyword evidence="5 8" id="KW-0472">Membrane</keyword>
<evidence type="ECO:0000313" key="10">
    <source>
        <dbReference type="EMBL" id="CAG5125936.1"/>
    </source>
</evidence>
<name>A0A8S3ZFT6_9EUPU</name>
<gene>
    <name evidence="10" type="ORF">CUNI_LOCUS11494</name>
</gene>
<sequence length="394" mass="45172">MKCDISTQTNVAFYTTERIEGEKGLENSTTIFTVTFNPTLASRTAIVSDETFTIFAMIVDEWMCLFLALIGTFNSFVCIVVFARQGFKDTVNITMTTIAFWEIMKLACAIGARLSGPIKLVDLALGTSWKNIFIANISYFHGICGNISYMMAAYVAVERSVCVCFPFCVKRYFTPKVTFIICVSISVTVFFLVVPILLIFEIVWVCKEDYRSMVAEFQHSTFYHLHGDVFLSYYKVMAILFPMTSLFTMVISTCVITYQLQRSSRFRLQGLPARSLQDDPVKKVKDRSFPRLTSRDRQIVKQLLVLILAYITNLVPRFVHFLASVLVPEYYVMRIYNNIFWCVIYCVYVVDFLNSSSMLFIYFCMSSNFRATATRLFQSACVTKNTLRSFSENA</sequence>
<keyword evidence="7" id="KW-0807">Transducer</keyword>
<evidence type="ECO:0000256" key="4">
    <source>
        <dbReference type="ARBA" id="ARBA00023040"/>
    </source>
</evidence>
<dbReference type="OrthoDB" id="6101595at2759"/>
<dbReference type="PANTHER" id="PTHR24243:SF233">
    <property type="entry name" value="THYROTROPIN-RELEASING HORMONE RECEPTOR"/>
    <property type="match status" value="1"/>
</dbReference>
<evidence type="ECO:0000256" key="5">
    <source>
        <dbReference type="ARBA" id="ARBA00023136"/>
    </source>
</evidence>
<protein>
    <recommendedName>
        <fullName evidence="9">G-protein coupled receptors family 1 profile domain-containing protein</fullName>
    </recommendedName>
</protein>
<dbReference type="InterPro" id="IPR017452">
    <property type="entry name" value="GPCR_Rhodpsn_7TM"/>
</dbReference>
<evidence type="ECO:0000256" key="2">
    <source>
        <dbReference type="ARBA" id="ARBA00022692"/>
    </source>
</evidence>
<feature type="transmembrane region" description="Helical" evidence="8">
    <location>
        <begin position="177"/>
        <end position="204"/>
    </location>
</feature>
<dbReference type="AlphaFoldDB" id="A0A8S3ZFT6"/>
<dbReference type="PROSITE" id="PS50262">
    <property type="entry name" value="G_PROTEIN_RECEP_F1_2"/>
    <property type="match status" value="1"/>
</dbReference>
<proteinExistence type="predicted"/>
<dbReference type="Gene3D" id="1.20.1070.10">
    <property type="entry name" value="Rhodopsin 7-helix transmembrane proteins"/>
    <property type="match status" value="1"/>
</dbReference>
<dbReference type="EMBL" id="CAJHNH020002211">
    <property type="protein sequence ID" value="CAG5125936.1"/>
    <property type="molecule type" value="Genomic_DNA"/>
</dbReference>
<evidence type="ECO:0000256" key="1">
    <source>
        <dbReference type="ARBA" id="ARBA00004141"/>
    </source>
</evidence>
<comment type="subcellular location">
    <subcellularLocation>
        <location evidence="1">Membrane</location>
        <topology evidence="1">Multi-pass membrane protein</topology>
    </subcellularLocation>
</comment>
<evidence type="ECO:0000256" key="8">
    <source>
        <dbReference type="SAM" id="Phobius"/>
    </source>
</evidence>
<keyword evidence="2 8" id="KW-0812">Transmembrane</keyword>
<dbReference type="SUPFAM" id="SSF81321">
    <property type="entry name" value="Family A G protein-coupled receptor-like"/>
    <property type="match status" value="1"/>
</dbReference>
<evidence type="ECO:0000256" key="6">
    <source>
        <dbReference type="ARBA" id="ARBA00023170"/>
    </source>
</evidence>
<feature type="transmembrane region" description="Helical" evidence="8">
    <location>
        <begin position="236"/>
        <end position="258"/>
    </location>
</feature>
<feature type="transmembrane region" description="Helical" evidence="8">
    <location>
        <begin position="65"/>
        <end position="83"/>
    </location>
</feature>
<reference evidence="10" key="1">
    <citation type="submission" date="2021-04" db="EMBL/GenBank/DDBJ databases">
        <authorList>
            <consortium name="Molecular Ecology Group"/>
        </authorList>
    </citation>
    <scope>NUCLEOTIDE SEQUENCE</scope>
</reference>
<dbReference type="Pfam" id="PF00001">
    <property type="entry name" value="7tm_1"/>
    <property type="match status" value="1"/>
</dbReference>
<keyword evidence="11" id="KW-1185">Reference proteome</keyword>
<keyword evidence="6" id="KW-0675">Receptor</keyword>
<evidence type="ECO:0000259" key="9">
    <source>
        <dbReference type="PROSITE" id="PS50262"/>
    </source>
</evidence>
<dbReference type="PANTHER" id="PTHR24243">
    <property type="entry name" value="G-PROTEIN COUPLED RECEPTOR"/>
    <property type="match status" value="1"/>
</dbReference>
<keyword evidence="3 8" id="KW-1133">Transmembrane helix</keyword>
<keyword evidence="4" id="KW-0297">G-protein coupled receptor</keyword>
<evidence type="ECO:0000313" key="11">
    <source>
        <dbReference type="Proteomes" id="UP000678393"/>
    </source>
</evidence>
<evidence type="ECO:0000256" key="3">
    <source>
        <dbReference type="ARBA" id="ARBA00022989"/>
    </source>
</evidence>
<feature type="transmembrane region" description="Helical" evidence="8">
    <location>
        <begin position="132"/>
        <end position="157"/>
    </location>
</feature>
<feature type="domain" description="G-protein coupled receptors family 1 profile" evidence="9">
    <location>
        <begin position="73"/>
        <end position="362"/>
    </location>
</feature>